<dbReference type="EMBL" id="BKCJ011238962">
    <property type="protein sequence ID" value="GFD08519.1"/>
    <property type="molecule type" value="Genomic_DNA"/>
</dbReference>
<name>A0A699TGQ1_TANCI</name>
<accession>A0A699TGQ1</accession>
<gene>
    <name evidence="1" type="ORF">Tci_880488</name>
</gene>
<proteinExistence type="predicted"/>
<evidence type="ECO:0000313" key="1">
    <source>
        <dbReference type="EMBL" id="GFD08519.1"/>
    </source>
</evidence>
<organism evidence="1">
    <name type="scientific">Tanacetum cinerariifolium</name>
    <name type="common">Dalmatian daisy</name>
    <name type="synonym">Chrysanthemum cinerariifolium</name>
    <dbReference type="NCBI Taxonomy" id="118510"/>
    <lineage>
        <taxon>Eukaryota</taxon>
        <taxon>Viridiplantae</taxon>
        <taxon>Streptophyta</taxon>
        <taxon>Embryophyta</taxon>
        <taxon>Tracheophyta</taxon>
        <taxon>Spermatophyta</taxon>
        <taxon>Magnoliopsida</taxon>
        <taxon>eudicotyledons</taxon>
        <taxon>Gunneridae</taxon>
        <taxon>Pentapetalae</taxon>
        <taxon>asterids</taxon>
        <taxon>campanulids</taxon>
        <taxon>Asterales</taxon>
        <taxon>Asteraceae</taxon>
        <taxon>Asteroideae</taxon>
        <taxon>Anthemideae</taxon>
        <taxon>Anthemidinae</taxon>
        <taxon>Tanacetum</taxon>
    </lineage>
</organism>
<dbReference type="AlphaFoldDB" id="A0A699TGQ1"/>
<comment type="caution">
    <text evidence="1">The sequence shown here is derived from an EMBL/GenBank/DDBJ whole genome shotgun (WGS) entry which is preliminary data.</text>
</comment>
<reference evidence="1" key="1">
    <citation type="journal article" date="2019" name="Sci. Rep.">
        <title>Draft genome of Tanacetum cinerariifolium, the natural source of mosquito coil.</title>
        <authorList>
            <person name="Yamashiro T."/>
            <person name="Shiraishi A."/>
            <person name="Satake H."/>
            <person name="Nakayama K."/>
        </authorList>
    </citation>
    <scope>NUCLEOTIDE SEQUENCE</scope>
</reference>
<protein>
    <submittedName>
        <fullName evidence="1">Uncharacterized protein</fullName>
    </submittedName>
</protein>
<sequence length="71" mass="8465">TGEELKEMFINEAKVLAVVEEDRKPWMIPIYNYLTEETLLAEKKRQELFDVSREEKFMRDLAACMPEQGPW</sequence>
<feature type="non-terminal residue" evidence="1">
    <location>
        <position position="1"/>
    </location>
</feature>